<dbReference type="InterPro" id="IPR010980">
    <property type="entry name" value="Cyt_c/b562"/>
</dbReference>
<protein>
    <submittedName>
        <fullName evidence="1">Cytochrome c556</fullName>
    </submittedName>
</protein>
<comment type="caution">
    <text evidence="1">The sequence shown here is derived from an EMBL/GenBank/DDBJ whole genome shotgun (WGS) entry which is preliminary data.</text>
</comment>
<evidence type="ECO:0000313" key="1">
    <source>
        <dbReference type="EMBL" id="TCU01868.1"/>
    </source>
</evidence>
<organism evidence="1 2">
    <name type="scientific">Rhizobium sullae</name>
    <name type="common">Rhizobium hedysari</name>
    <dbReference type="NCBI Taxonomy" id="50338"/>
    <lineage>
        <taxon>Bacteria</taxon>
        <taxon>Pseudomonadati</taxon>
        <taxon>Pseudomonadota</taxon>
        <taxon>Alphaproteobacteria</taxon>
        <taxon>Hyphomicrobiales</taxon>
        <taxon>Rhizobiaceae</taxon>
        <taxon>Rhizobium/Agrobacterium group</taxon>
        <taxon>Rhizobium</taxon>
    </lineage>
</organism>
<dbReference type="Proteomes" id="UP000294576">
    <property type="component" value="Unassembled WGS sequence"/>
</dbReference>
<dbReference type="GO" id="GO:0009055">
    <property type="term" value="F:electron transfer activity"/>
    <property type="evidence" value="ECO:0007669"/>
    <property type="project" value="InterPro"/>
</dbReference>
<dbReference type="GO" id="GO:0020037">
    <property type="term" value="F:heme binding"/>
    <property type="evidence" value="ECO:0007669"/>
    <property type="project" value="InterPro"/>
</dbReference>
<proteinExistence type="predicted"/>
<dbReference type="EMBL" id="SMBH01000068">
    <property type="protein sequence ID" value="TCU01868.1"/>
    <property type="molecule type" value="Genomic_DNA"/>
</dbReference>
<dbReference type="GO" id="GO:0005506">
    <property type="term" value="F:iron ion binding"/>
    <property type="evidence" value="ECO:0007669"/>
    <property type="project" value="InterPro"/>
</dbReference>
<name>A0A4R3PUS8_RHISU</name>
<dbReference type="AlphaFoldDB" id="A0A4R3PUS8"/>
<reference evidence="1 2" key="1">
    <citation type="submission" date="2019-03" db="EMBL/GenBank/DDBJ databases">
        <title>Genomic Encyclopedia of Type Strains, Phase IV (KMG-V): Genome sequencing to study the core and pangenomes of soil and plant-associated prokaryotes.</title>
        <authorList>
            <person name="Whitman W."/>
        </authorList>
    </citation>
    <scope>NUCLEOTIDE SEQUENCE [LARGE SCALE GENOMIC DNA]</scope>
    <source>
        <strain evidence="1 2">Hc14</strain>
    </source>
</reference>
<evidence type="ECO:0000313" key="2">
    <source>
        <dbReference type="Proteomes" id="UP000294576"/>
    </source>
</evidence>
<dbReference type="Pfam" id="PF01322">
    <property type="entry name" value="Cytochrom_C_2"/>
    <property type="match status" value="1"/>
</dbReference>
<dbReference type="Gene3D" id="1.20.120.10">
    <property type="entry name" value="Cytochrome c/b562"/>
    <property type="match status" value="1"/>
</dbReference>
<dbReference type="InterPro" id="IPR002321">
    <property type="entry name" value="Cyt_c_II"/>
</dbReference>
<accession>A0A4R3PUS8</accession>
<sequence>MPSLCGKLRENGSLNAGLRGGGCRLLLQIIILSNCISRIYSLGEPVILMRLLQARLFFLLVIGVGSLADATFSGSDLVPLRKQDMKDISAAAKAISDMFLDPTTYDAKALSSAAQTISAKSGQTIIEHFSFEIPAAGSDAKANILEDRDRFARLADDLKAYADALGAAAQKNPGEMTNDMRMKPGKPMSGGPFGTDVSAAMLGSIPAEHVFHLMLQTCKACHARFREKHQ</sequence>
<dbReference type="SUPFAM" id="SSF47175">
    <property type="entry name" value="Cytochromes"/>
    <property type="match status" value="1"/>
</dbReference>
<gene>
    <name evidence="1" type="ORF">EV132_1687</name>
</gene>
<dbReference type="PROSITE" id="PS51009">
    <property type="entry name" value="CYTCII"/>
    <property type="match status" value="1"/>
</dbReference>
<dbReference type="GO" id="GO:0022900">
    <property type="term" value="P:electron transport chain"/>
    <property type="evidence" value="ECO:0007669"/>
    <property type="project" value="InterPro"/>
</dbReference>